<dbReference type="RefSeq" id="WP_127936407.1">
    <property type="nucleotide sequence ID" value="NZ_SAUN01000001.1"/>
</dbReference>
<feature type="region of interest" description="Disordered" evidence="1">
    <location>
        <begin position="79"/>
        <end position="100"/>
    </location>
</feature>
<name>A0A438MFT2_9ACTN</name>
<keyword evidence="3" id="KW-0732">Signal</keyword>
<feature type="transmembrane region" description="Helical" evidence="2">
    <location>
        <begin position="475"/>
        <end position="495"/>
    </location>
</feature>
<dbReference type="OrthoDB" id="3544502at2"/>
<feature type="signal peptide" evidence="3">
    <location>
        <begin position="1"/>
        <end position="22"/>
    </location>
</feature>
<feature type="compositionally biased region" description="Low complexity" evidence="1">
    <location>
        <begin position="423"/>
        <end position="435"/>
    </location>
</feature>
<feature type="compositionally biased region" description="Polar residues" evidence="1">
    <location>
        <begin position="249"/>
        <end position="279"/>
    </location>
</feature>
<feature type="region of interest" description="Disordered" evidence="1">
    <location>
        <begin position="115"/>
        <end position="137"/>
    </location>
</feature>
<keyword evidence="2" id="KW-0812">Transmembrane</keyword>
<evidence type="ECO:0000313" key="5">
    <source>
        <dbReference type="Proteomes" id="UP000284824"/>
    </source>
</evidence>
<keyword evidence="2" id="KW-1133">Transmembrane helix</keyword>
<protein>
    <submittedName>
        <fullName evidence="4">Uncharacterized protein</fullName>
    </submittedName>
</protein>
<feature type="region of interest" description="Disordered" evidence="1">
    <location>
        <begin position="373"/>
        <end position="448"/>
    </location>
</feature>
<dbReference type="AlphaFoldDB" id="A0A438MFT2"/>
<keyword evidence="2" id="KW-0472">Membrane</keyword>
<feature type="region of interest" description="Disordered" evidence="1">
    <location>
        <begin position="235"/>
        <end position="279"/>
    </location>
</feature>
<organism evidence="4 5">
    <name type="scientific">Nonomuraea polychroma</name>
    <dbReference type="NCBI Taxonomy" id="46176"/>
    <lineage>
        <taxon>Bacteria</taxon>
        <taxon>Bacillati</taxon>
        <taxon>Actinomycetota</taxon>
        <taxon>Actinomycetes</taxon>
        <taxon>Streptosporangiales</taxon>
        <taxon>Streptosporangiaceae</taxon>
        <taxon>Nonomuraea</taxon>
    </lineage>
</organism>
<comment type="caution">
    <text evidence="4">The sequence shown here is derived from an EMBL/GenBank/DDBJ whole genome shotgun (WGS) entry which is preliminary data.</text>
</comment>
<sequence length="507" mass="50345">MRRGWIFAGVLILAAVPSVPMAATGVSLVFERVSRDDGGVGKWVRTGDVQRFRVRLNGMGKGARVAVAASPVDALSQVACPSSGSHPTPDPAASAPATGSFAGGGLGIPGSATGGVASSATAGTQGPPWGGAVANGGSTAGAPATPMLPARVLAARALDAAGTTALPDGALPGTHVCRLGRVSGERSLDVTLTTPEGARKVVLAAVASVRAEPGADPTTARGTVATRVMGTAPPVSGQAAQLADPTPPATGSASGGTDTQSPQTAEPNALTSAATDTRLPQTAEPDALASAGTDTRLPQTAEPDALASAGTGAESHLTDEVDVWARWTPEVRAQVPHAPEAGTQVPGTGRAEAPVLRTGRAYVRVPRTGKADVRVPRTAASAQAPPTASGLTFPTASPHAVPSTSAQALPDLSQQGLGAVPNTGASPAPGATPSPQIAPSGTEAAPGTVPLPWEMVAARKPTRPAEHGNPLKGPLGHTMAIGGIGALLGSLWLIVTVQKHRKRRMVL</sequence>
<keyword evidence="5" id="KW-1185">Reference proteome</keyword>
<dbReference type="EMBL" id="SAUN01000001">
    <property type="protein sequence ID" value="RVX44672.1"/>
    <property type="molecule type" value="Genomic_DNA"/>
</dbReference>
<feature type="compositionally biased region" description="Low complexity" evidence="1">
    <location>
        <begin position="378"/>
        <end position="389"/>
    </location>
</feature>
<evidence type="ECO:0000256" key="2">
    <source>
        <dbReference type="SAM" id="Phobius"/>
    </source>
</evidence>
<evidence type="ECO:0000313" key="4">
    <source>
        <dbReference type="EMBL" id="RVX44672.1"/>
    </source>
</evidence>
<feature type="chain" id="PRO_5019077884" evidence="3">
    <location>
        <begin position="23"/>
        <end position="507"/>
    </location>
</feature>
<reference evidence="4 5" key="1">
    <citation type="submission" date="2019-01" db="EMBL/GenBank/DDBJ databases">
        <title>Sequencing the genomes of 1000 actinobacteria strains.</title>
        <authorList>
            <person name="Klenk H.-P."/>
        </authorList>
    </citation>
    <scope>NUCLEOTIDE SEQUENCE [LARGE SCALE GENOMIC DNA]</scope>
    <source>
        <strain evidence="4 5">DSM 43925</strain>
    </source>
</reference>
<gene>
    <name evidence="4" type="ORF">EDD27_7417</name>
</gene>
<evidence type="ECO:0000256" key="1">
    <source>
        <dbReference type="SAM" id="MobiDB-lite"/>
    </source>
</evidence>
<feature type="compositionally biased region" description="Polar residues" evidence="1">
    <location>
        <begin position="402"/>
        <end position="416"/>
    </location>
</feature>
<proteinExistence type="predicted"/>
<evidence type="ECO:0000256" key="3">
    <source>
        <dbReference type="SAM" id="SignalP"/>
    </source>
</evidence>
<accession>A0A438MFT2</accession>
<dbReference type="Proteomes" id="UP000284824">
    <property type="component" value="Unassembled WGS sequence"/>
</dbReference>
<feature type="compositionally biased region" description="Low complexity" evidence="1">
    <location>
        <begin position="115"/>
        <end position="124"/>
    </location>
</feature>